<evidence type="ECO:0000313" key="2">
    <source>
        <dbReference type="Proteomes" id="UP000254235"/>
    </source>
</evidence>
<protein>
    <recommendedName>
        <fullName evidence="3">DUF551 domain-containing protein</fullName>
    </recommendedName>
</protein>
<dbReference type="Proteomes" id="UP000254235">
    <property type="component" value="Unassembled WGS sequence"/>
</dbReference>
<reference evidence="1 2" key="1">
    <citation type="submission" date="2018-06" db="EMBL/GenBank/DDBJ databases">
        <authorList>
            <consortium name="Pathogen Informatics"/>
            <person name="Doyle S."/>
        </authorList>
    </citation>
    <scope>NUCLEOTIDE SEQUENCE [LARGE SCALE GENOMIC DNA]</scope>
    <source>
        <strain evidence="1 2">NCTC13043</strain>
    </source>
</reference>
<sequence length="120" mass="13773">MTMDKMIEQAAREYADVANPYLLGEEMELVRNAFEAGAEWALANQWHSIENGDLPSEDKGDLDDLQFIVITKDGNQFLAYYATWDDENGMVHCEFCDDCEFILDVAYWCEIPKFNEKGGE</sequence>
<evidence type="ECO:0008006" key="3">
    <source>
        <dbReference type="Google" id="ProtNLM"/>
    </source>
</evidence>
<dbReference type="EMBL" id="UGTP01000002">
    <property type="protein sequence ID" value="SUC37498.1"/>
    <property type="molecule type" value="Genomic_DNA"/>
</dbReference>
<organism evidence="1 2">
    <name type="scientific">Prevotella pallens</name>
    <dbReference type="NCBI Taxonomy" id="60133"/>
    <lineage>
        <taxon>Bacteria</taxon>
        <taxon>Pseudomonadati</taxon>
        <taxon>Bacteroidota</taxon>
        <taxon>Bacteroidia</taxon>
        <taxon>Bacteroidales</taxon>
        <taxon>Prevotellaceae</taxon>
        <taxon>Prevotella</taxon>
    </lineage>
</organism>
<evidence type="ECO:0000313" key="1">
    <source>
        <dbReference type="EMBL" id="SUC37498.1"/>
    </source>
</evidence>
<gene>
    <name evidence="1" type="ORF">NCTC13043_01987</name>
</gene>
<name>A0A379G900_9BACT</name>
<accession>A0A379G900</accession>
<proteinExistence type="predicted"/>
<dbReference type="AlphaFoldDB" id="A0A379G900"/>